<sequence length="249" mass="27633">METTEDAFFERRIRVRQHREGYRFSIDAVILAHYAAGFGTFPGNGISMPPRHILDLGTGCGIIPLIIAFRRPADRITGVEIQDELARLAEENVQRNGMADRITILHKDLKHIRRENLSAPVDLVVSNPPYRRPGSGRLNVQSQRAVARHEICVALPDVIRAAARTLDISGRFAAVFPAERLVGLFLEMQTAGIEPKFLRLVHSRRDTGAKLALVEGMKGARPGLSVSPALVIYRENGSYTEAATEMFRG</sequence>
<gene>
    <name evidence="5" type="ORF">dsmv_1576</name>
</gene>
<name>S7VDR3_DESML</name>
<dbReference type="Proteomes" id="UP000014977">
    <property type="component" value="Unassembled WGS sequence"/>
</dbReference>
<keyword evidence="3" id="KW-0812">Transmembrane</keyword>
<proteinExistence type="predicted"/>
<dbReference type="GO" id="GO:0032259">
    <property type="term" value="P:methylation"/>
    <property type="evidence" value="ECO:0007669"/>
    <property type="project" value="UniProtKB-KW"/>
</dbReference>
<accession>S7VDR3</accession>
<evidence type="ECO:0000256" key="3">
    <source>
        <dbReference type="SAM" id="Phobius"/>
    </source>
</evidence>
<dbReference type="GO" id="GO:0003676">
    <property type="term" value="F:nucleic acid binding"/>
    <property type="evidence" value="ECO:0007669"/>
    <property type="project" value="InterPro"/>
</dbReference>
<dbReference type="EMBL" id="ATHJ01000064">
    <property type="protein sequence ID" value="EPR42588.1"/>
    <property type="molecule type" value="Genomic_DNA"/>
</dbReference>
<dbReference type="InterPro" id="IPR029063">
    <property type="entry name" value="SAM-dependent_MTases_sf"/>
</dbReference>
<keyword evidence="1 5" id="KW-0489">Methyltransferase</keyword>
<dbReference type="STRING" id="897.B2D07_07715"/>
<dbReference type="Gene3D" id="3.40.50.150">
    <property type="entry name" value="Vaccinia Virus protein VP39"/>
    <property type="match status" value="1"/>
</dbReference>
<dbReference type="CDD" id="cd02440">
    <property type="entry name" value="AdoMet_MTases"/>
    <property type="match status" value="1"/>
</dbReference>
<dbReference type="eggNOG" id="COG4123">
    <property type="taxonomic scope" value="Bacteria"/>
</dbReference>
<protein>
    <submittedName>
        <fullName evidence="5">Methyltransferase small</fullName>
    </submittedName>
</protein>
<evidence type="ECO:0000313" key="5">
    <source>
        <dbReference type="EMBL" id="EPR42588.1"/>
    </source>
</evidence>
<evidence type="ECO:0000256" key="2">
    <source>
        <dbReference type="ARBA" id="ARBA00022691"/>
    </source>
</evidence>
<dbReference type="InterPro" id="IPR007848">
    <property type="entry name" value="Small_mtfrase_dom"/>
</dbReference>
<comment type="caution">
    <text evidence="5">The sequence shown here is derived from an EMBL/GenBank/DDBJ whole genome shotgun (WGS) entry which is preliminary data.</text>
</comment>
<dbReference type="GO" id="GO:0008757">
    <property type="term" value="F:S-adenosylmethionine-dependent methyltransferase activity"/>
    <property type="evidence" value="ECO:0007669"/>
    <property type="project" value="UniProtKB-ARBA"/>
</dbReference>
<keyword evidence="5" id="KW-0808">Transferase</keyword>
<dbReference type="OrthoDB" id="5489421at2"/>
<reference evidence="5 6" key="1">
    <citation type="journal article" date="2013" name="Genome Announc.">
        <title>Draft genome sequences for three mercury-methylating, sulfate-reducing bacteria.</title>
        <authorList>
            <person name="Brown S.D."/>
            <person name="Hurt R.A.Jr."/>
            <person name="Gilmour C.C."/>
            <person name="Elias D.A."/>
        </authorList>
    </citation>
    <scope>NUCLEOTIDE SEQUENCE [LARGE SCALE GENOMIC DNA]</scope>
    <source>
        <strain evidence="5 6">DSM 2059</strain>
    </source>
</reference>
<feature type="transmembrane region" description="Helical" evidence="3">
    <location>
        <begin position="21"/>
        <end position="41"/>
    </location>
</feature>
<dbReference type="Pfam" id="PF05175">
    <property type="entry name" value="MTS"/>
    <property type="match status" value="1"/>
</dbReference>
<feature type="domain" description="Methyltransferase small" evidence="4">
    <location>
        <begin position="51"/>
        <end position="140"/>
    </location>
</feature>
<dbReference type="PANTHER" id="PTHR47739:SF1">
    <property type="entry name" value="TRNA1(VAL) (ADENINE(37)-N6)-METHYLTRANSFERASE"/>
    <property type="match status" value="1"/>
</dbReference>
<organism evidence="5 6">
    <name type="scientific">Desulfococcus multivorans DSM 2059</name>
    <dbReference type="NCBI Taxonomy" id="1121405"/>
    <lineage>
        <taxon>Bacteria</taxon>
        <taxon>Pseudomonadati</taxon>
        <taxon>Thermodesulfobacteriota</taxon>
        <taxon>Desulfobacteria</taxon>
        <taxon>Desulfobacterales</taxon>
        <taxon>Desulfococcaceae</taxon>
        <taxon>Desulfococcus</taxon>
    </lineage>
</organism>
<evidence type="ECO:0000259" key="4">
    <source>
        <dbReference type="Pfam" id="PF05175"/>
    </source>
</evidence>
<keyword evidence="3" id="KW-1133">Transmembrane helix</keyword>
<dbReference type="PROSITE" id="PS00092">
    <property type="entry name" value="N6_MTASE"/>
    <property type="match status" value="1"/>
</dbReference>
<keyword evidence="3" id="KW-0472">Membrane</keyword>
<evidence type="ECO:0000313" key="6">
    <source>
        <dbReference type="Proteomes" id="UP000014977"/>
    </source>
</evidence>
<dbReference type="GO" id="GO:0008170">
    <property type="term" value="F:N-methyltransferase activity"/>
    <property type="evidence" value="ECO:0007669"/>
    <property type="project" value="UniProtKB-ARBA"/>
</dbReference>
<dbReference type="InterPro" id="IPR050210">
    <property type="entry name" value="tRNA_Adenine-N(6)_MTase"/>
</dbReference>
<keyword evidence="6" id="KW-1185">Reference proteome</keyword>
<dbReference type="PANTHER" id="PTHR47739">
    <property type="entry name" value="TRNA1(VAL) (ADENINE(37)-N6)-METHYLTRANSFERASE"/>
    <property type="match status" value="1"/>
</dbReference>
<evidence type="ECO:0000256" key="1">
    <source>
        <dbReference type="ARBA" id="ARBA00022603"/>
    </source>
</evidence>
<dbReference type="SUPFAM" id="SSF53335">
    <property type="entry name" value="S-adenosyl-L-methionine-dependent methyltransferases"/>
    <property type="match status" value="1"/>
</dbReference>
<keyword evidence="2" id="KW-0949">S-adenosyl-L-methionine</keyword>
<dbReference type="InterPro" id="IPR002052">
    <property type="entry name" value="DNA_methylase_N6_adenine_CS"/>
</dbReference>
<dbReference type="AlphaFoldDB" id="S7VDR3"/>
<dbReference type="RefSeq" id="WP_020875960.1">
    <property type="nucleotide sequence ID" value="NZ_ATHJ01000064.1"/>
</dbReference>